<dbReference type="OrthoDB" id="594359at2759"/>
<evidence type="ECO:0000313" key="3">
    <source>
        <dbReference type="EnsemblPlants" id="KQK20397"/>
    </source>
</evidence>
<dbReference type="NCBIfam" id="TIGR01640">
    <property type="entry name" value="F_box_assoc_1"/>
    <property type="match status" value="1"/>
</dbReference>
<dbReference type="EnsemblPlants" id="KQK20397">
    <property type="protein sequence ID" value="KQK20397"/>
    <property type="gene ID" value="BRADI_1g54260v3"/>
</dbReference>
<feature type="domain" description="F-box" evidence="1">
    <location>
        <begin position="1"/>
        <end position="44"/>
    </location>
</feature>
<dbReference type="SUPFAM" id="SSF50998">
    <property type="entry name" value="Quinoprotein alcohol dehydrogenase-like"/>
    <property type="match status" value="1"/>
</dbReference>
<dbReference type="RefSeq" id="XP_010230012.1">
    <property type="nucleotide sequence ID" value="XM_010231710.1"/>
</dbReference>
<sequence>MDLLPEDAIHEILLRVPAKPLCRLRAVCRPWRPLTTSSSFIAAHTARHGPLVAAIKWIPYFDASRRSQLHLLDTSGHVVWQMRLDKNYHHLEQNGEVSLTSLDVLCLVVGAGEDKRLCVLDPACSTGPMSLLPPYCCHHDTDYNYPVYTPFAVGRASSTGETKVLGFTMADSVEIQGCKVITLAGAGRSEWRDTGRPPGSVQTLMPGMPRCVALVKGVLYFLSYGFEEHRITGIGAYDVGEEKWRPDLLHLPATAVPGQEMGLVELSGSLVVFYYKHKKDSGAGKESGFSMDLWFLTDCNKAIWSKQCTVSSYDSTGGQPLWMLDDGRIVLSMWKYGWDTPVESSLRVYDPRTNTFTSGVEMPDYHIIGVYNGSLLKSCVDQ</sequence>
<gene>
    <name evidence="3" type="primary">LOC104582276</name>
    <name evidence="2" type="ORF">BRADI_1g54260v3</name>
</gene>
<dbReference type="EMBL" id="CM000880">
    <property type="protein sequence ID" value="KQK20397.1"/>
    <property type="molecule type" value="Genomic_DNA"/>
</dbReference>
<proteinExistence type="predicted"/>
<evidence type="ECO:0000313" key="4">
    <source>
        <dbReference type="Proteomes" id="UP000008810"/>
    </source>
</evidence>
<dbReference type="PANTHER" id="PTHR31111">
    <property type="entry name" value="BNAA05G37150D PROTEIN-RELATED"/>
    <property type="match status" value="1"/>
</dbReference>
<dbReference type="Pfam" id="PF00646">
    <property type="entry name" value="F-box"/>
    <property type="match status" value="1"/>
</dbReference>
<dbReference type="SUPFAM" id="SSF81383">
    <property type="entry name" value="F-box domain"/>
    <property type="match status" value="1"/>
</dbReference>
<evidence type="ECO:0000259" key="1">
    <source>
        <dbReference type="PROSITE" id="PS50181"/>
    </source>
</evidence>
<organism evidence="3">
    <name type="scientific">Brachypodium distachyon</name>
    <name type="common">Purple false brome</name>
    <name type="synonym">Trachynia distachya</name>
    <dbReference type="NCBI Taxonomy" id="15368"/>
    <lineage>
        <taxon>Eukaryota</taxon>
        <taxon>Viridiplantae</taxon>
        <taxon>Streptophyta</taxon>
        <taxon>Embryophyta</taxon>
        <taxon>Tracheophyta</taxon>
        <taxon>Spermatophyta</taxon>
        <taxon>Magnoliopsida</taxon>
        <taxon>Liliopsida</taxon>
        <taxon>Poales</taxon>
        <taxon>Poaceae</taxon>
        <taxon>BOP clade</taxon>
        <taxon>Pooideae</taxon>
        <taxon>Stipodae</taxon>
        <taxon>Brachypodieae</taxon>
        <taxon>Brachypodium</taxon>
    </lineage>
</organism>
<reference evidence="3" key="3">
    <citation type="submission" date="2018-08" db="UniProtKB">
        <authorList>
            <consortium name="EnsemblPlants"/>
        </authorList>
    </citation>
    <scope>IDENTIFICATION</scope>
    <source>
        <strain evidence="3">cv. Bd21</strain>
    </source>
</reference>
<dbReference type="AlphaFoldDB" id="I1H2Q0"/>
<dbReference type="CDD" id="cd22157">
    <property type="entry name" value="F-box_AtFBW1-like"/>
    <property type="match status" value="1"/>
</dbReference>
<dbReference type="InterPro" id="IPR013187">
    <property type="entry name" value="F-box-assoc_dom_typ3"/>
</dbReference>
<dbReference type="OMA" id="IRWETSA"/>
<dbReference type="PANTHER" id="PTHR31111:SF133">
    <property type="entry name" value="OS07G0196600 PROTEIN"/>
    <property type="match status" value="1"/>
</dbReference>
<evidence type="ECO:0000313" key="2">
    <source>
        <dbReference type="EMBL" id="KQK20397.1"/>
    </source>
</evidence>
<dbReference type="Gramene" id="KQK20397">
    <property type="protein sequence ID" value="KQK20397"/>
    <property type="gene ID" value="BRADI_1g54260v3"/>
</dbReference>
<dbReference type="HOGENOM" id="CLU_033501_1_0_1"/>
<accession>I1H2Q0</accession>
<dbReference type="InterPro" id="IPR001810">
    <property type="entry name" value="F-box_dom"/>
</dbReference>
<dbReference type="eggNOG" id="ENOG502R49P">
    <property type="taxonomic scope" value="Eukaryota"/>
</dbReference>
<dbReference type="FunCoup" id="I1H2Q0">
    <property type="interactions" value="72"/>
</dbReference>
<reference evidence="2 3" key="1">
    <citation type="journal article" date="2010" name="Nature">
        <title>Genome sequencing and analysis of the model grass Brachypodium distachyon.</title>
        <authorList>
            <consortium name="International Brachypodium Initiative"/>
        </authorList>
    </citation>
    <scope>NUCLEOTIDE SEQUENCE [LARGE SCALE GENOMIC DNA]</scope>
    <source>
        <strain evidence="2 3">Bd21</strain>
    </source>
</reference>
<dbReference type="KEGG" id="bdi:104582276"/>
<dbReference type="Proteomes" id="UP000008810">
    <property type="component" value="Chromosome 1"/>
</dbReference>
<protein>
    <recommendedName>
        <fullName evidence="1">F-box domain-containing protein</fullName>
    </recommendedName>
</protein>
<dbReference type="Gene3D" id="1.20.1280.50">
    <property type="match status" value="1"/>
</dbReference>
<dbReference type="GeneID" id="104582276"/>
<dbReference type="InterPro" id="IPR036047">
    <property type="entry name" value="F-box-like_dom_sf"/>
</dbReference>
<name>I1H2Q0_BRADI</name>
<dbReference type="PROSITE" id="PS50181">
    <property type="entry name" value="FBOX"/>
    <property type="match status" value="1"/>
</dbReference>
<reference evidence="2" key="2">
    <citation type="submission" date="2017-06" db="EMBL/GenBank/DDBJ databases">
        <title>WGS assembly of Brachypodium distachyon.</title>
        <authorList>
            <consortium name="The International Brachypodium Initiative"/>
            <person name="Lucas S."/>
            <person name="Harmon-Smith M."/>
            <person name="Lail K."/>
            <person name="Tice H."/>
            <person name="Grimwood J."/>
            <person name="Bruce D."/>
            <person name="Barry K."/>
            <person name="Shu S."/>
            <person name="Lindquist E."/>
            <person name="Wang M."/>
            <person name="Pitluck S."/>
            <person name="Vogel J.P."/>
            <person name="Garvin D.F."/>
            <person name="Mockler T.C."/>
            <person name="Schmutz J."/>
            <person name="Rokhsar D."/>
            <person name="Bevan M.W."/>
        </authorList>
    </citation>
    <scope>NUCLEOTIDE SEQUENCE</scope>
    <source>
        <strain evidence="2">Bd21</strain>
    </source>
</reference>
<dbReference type="Pfam" id="PF08268">
    <property type="entry name" value="FBA_3"/>
    <property type="match status" value="1"/>
</dbReference>
<dbReference type="SMART" id="SM00256">
    <property type="entry name" value="FBOX"/>
    <property type="match status" value="1"/>
</dbReference>
<keyword evidence="4" id="KW-1185">Reference proteome</keyword>
<dbReference type="InterPro" id="IPR011047">
    <property type="entry name" value="Quinoprotein_ADH-like_sf"/>
</dbReference>
<dbReference type="InterPro" id="IPR017451">
    <property type="entry name" value="F-box-assoc_interact_dom"/>
</dbReference>